<dbReference type="eggNOG" id="COG1232">
    <property type="taxonomic scope" value="Bacteria"/>
</dbReference>
<dbReference type="SUPFAM" id="SSF54373">
    <property type="entry name" value="FAD-linked reductases, C-terminal domain"/>
    <property type="match status" value="1"/>
</dbReference>
<dbReference type="GO" id="GO:0006783">
    <property type="term" value="P:heme biosynthetic process"/>
    <property type="evidence" value="ECO:0007669"/>
    <property type="project" value="UniProtKB-UniRule"/>
</dbReference>
<feature type="domain" description="Amine oxidase" evidence="12">
    <location>
        <begin position="25"/>
        <end position="476"/>
    </location>
</feature>
<comment type="catalytic activity">
    <reaction evidence="1">
        <text>coproporphyrinogen III + 3 O2 = coproporphyrin III + 3 H2O2</text>
        <dbReference type="Rhea" id="RHEA:43436"/>
        <dbReference type="ChEBI" id="CHEBI:15379"/>
        <dbReference type="ChEBI" id="CHEBI:16240"/>
        <dbReference type="ChEBI" id="CHEBI:57309"/>
        <dbReference type="ChEBI" id="CHEBI:131725"/>
        <dbReference type="EC" id="1.3.3.15"/>
    </reaction>
    <physiologicalReaction direction="left-to-right" evidence="1">
        <dbReference type="Rhea" id="RHEA:43437"/>
    </physiologicalReaction>
</comment>
<comment type="function">
    <text evidence="11">Involved in coproporphyrin-dependent heme b biosynthesis. Catalyzes the oxidation of coproporphyrinogen III to coproporphyrin III.</text>
</comment>
<dbReference type="FunFam" id="1.10.3110.10:FF:000001">
    <property type="entry name" value="Protoporphyrinogen oxidase"/>
    <property type="match status" value="1"/>
</dbReference>
<comment type="subcellular location">
    <subcellularLocation>
        <location evidence="11">Cytoplasm</location>
    </subcellularLocation>
</comment>
<evidence type="ECO:0000256" key="3">
    <source>
        <dbReference type="ARBA" id="ARBA00004744"/>
    </source>
</evidence>
<dbReference type="InterPro" id="IPR050464">
    <property type="entry name" value="Zeta_carotene_desat/Oxidored"/>
</dbReference>
<reference evidence="13 14" key="1">
    <citation type="submission" date="2011-04" db="EMBL/GenBank/DDBJ databases">
        <authorList>
            <person name="Muzny D."/>
            <person name="Qin X."/>
            <person name="Deng J."/>
            <person name="Jiang H."/>
            <person name="Liu Y."/>
            <person name="Qu J."/>
            <person name="Song X.-Z."/>
            <person name="Zhang L."/>
            <person name="Thornton R."/>
            <person name="Coyle M."/>
            <person name="Francisco L."/>
            <person name="Jackson L."/>
            <person name="Javaid M."/>
            <person name="Korchina V."/>
            <person name="Kovar C."/>
            <person name="Mata R."/>
            <person name="Mathew T."/>
            <person name="Ngo R."/>
            <person name="Nguyen L."/>
            <person name="Nguyen N."/>
            <person name="Okwuonu G."/>
            <person name="Ongeri F."/>
            <person name="Pham C."/>
            <person name="Simmons D."/>
            <person name="Wilczek-Boney K."/>
            <person name="Hale W."/>
            <person name="Jakkamsetti A."/>
            <person name="Pham P."/>
            <person name="Ruth R."/>
            <person name="San Lucas F."/>
            <person name="Warren J."/>
            <person name="Zhang J."/>
            <person name="Zhao Z."/>
            <person name="Zhou C."/>
            <person name="Zhu D."/>
            <person name="Lee S."/>
            <person name="Bess C."/>
            <person name="Blankenburg K."/>
            <person name="Forbes L."/>
            <person name="Fu Q."/>
            <person name="Gubbala S."/>
            <person name="Hirani K."/>
            <person name="Jayaseelan J.C."/>
            <person name="Lara F."/>
            <person name="Munidasa M."/>
            <person name="Palculict T."/>
            <person name="Patil S."/>
            <person name="Pu L.-L."/>
            <person name="Saada N."/>
            <person name="Tang L."/>
            <person name="Weissenberger G."/>
            <person name="Zhu Y."/>
            <person name="Hemphill L."/>
            <person name="Shang Y."/>
            <person name="Youmans B."/>
            <person name="Ayvaz T."/>
            <person name="Ross M."/>
            <person name="Santibanez J."/>
            <person name="Aqrawi P."/>
            <person name="Gross S."/>
            <person name="Joshi V."/>
            <person name="Fowler G."/>
            <person name="Nazareth L."/>
            <person name="Reid J."/>
            <person name="Worley K."/>
            <person name="Petrosino J."/>
            <person name="Highlander S."/>
            <person name="Gibbs R."/>
        </authorList>
    </citation>
    <scope>NUCLEOTIDE SEQUENCE [LARGE SCALE GENOMIC DNA]</scope>
    <source>
        <strain evidence="13 14">2681</strain>
    </source>
</reference>
<dbReference type="Pfam" id="PF01593">
    <property type="entry name" value="Amino_oxidase"/>
    <property type="match status" value="1"/>
</dbReference>
<dbReference type="EC" id="1.3.3.15" evidence="5 11"/>
<protein>
    <recommendedName>
        <fullName evidence="6 11">Coproporphyrinogen III oxidase</fullName>
        <ecNumber evidence="5 11">1.3.3.15</ecNumber>
    </recommendedName>
</protein>
<dbReference type="GO" id="GO:0004729">
    <property type="term" value="F:oxygen-dependent protoporphyrinogen oxidase activity"/>
    <property type="evidence" value="ECO:0007669"/>
    <property type="project" value="UniProtKB-UniRule"/>
</dbReference>
<keyword evidence="11" id="KW-0963">Cytoplasm</keyword>
<evidence type="ECO:0000256" key="11">
    <source>
        <dbReference type="RuleBase" id="RU364052"/>
    </source>
</evidence>
<evidence type="ECO:0000256" key="6">
    <source>
        <dbReference type="ARBA" id="ARBA00019046"/>
    </source>
</evidence>
<comment type="caution">
    <text evidence="13">The sequence shown here is derived from an EMBL/GenBank/DDBJ whole genome shotgun (WGS) entry which is preliminary data.</text>
</comment>
<dbReference type="InterPro" id="IPR002937">
    <property type="entry name" value="Amino_oxidase"/>
</dbReference>
<sequence>MESSKIGGTKDMNGRKKVVIIGGGITGLSAAYYMQKEVNEQGHPLDITLIEASPELGGKIQTVRRDGYVIERGPDSFLIRKKSVDQLASDLGIADQLVRNATGQAYILLQDQMHPIPAGAVMGIPTEVKPFITSGLFSLSGKLRAAGDFVLPRSEVSGDQSLGKFFRRRFGTEVVENLIEPLLSGVYAGDIDQMSLESTFPQFYEVERKHRSLILGMKKTTPKQLPQKNSHSSKKMGAFHTFRQGLEAVVEALEEQLDPVVVMKGTRVIKVDKQDDRVILTLSDQQQIEADAVIMATSHSVASQLFEPHGLLKELGTIPTTSVATVALGFPKSAMKREIDGTGFLVPRSSNYSITACTLVDRKWPTTTPDDKVMVRAFVGRIGEEAIVDLPDSEIEKIVLKDLGEILGLEGQPEFCIITRWKEDRPQYRVGHKEKILRARQELHEQFPMIQLAGASYNGVGLPDCIDQGVAAMENILTDLFK</sequence>
<comment type="similarity">
    <text evidence="4 11">Belongs to the protoporphyrinogen/coproporphyrinogen oxidase family. Coproporphyrinogen III oxidase subfamily.</text>
</comment>
<evidence type="ECO:0000256" key="8">
    <source>
        <dbReference type="ARBA" id="ARBA00022827"/>
    </source>
</evidence>
<accession>F9DQC5</accession>
<dbReference type="Gene3D" id="3.50.50.60">
    <property type="entry name" value="FAD/NAD(P)-binding domain"/>
    <property type="match status" value="1"/>
</dbReference>
<proteinExistence type="inferred from homology"/>
<dbReference type="UniPathway" id="UPA00252"/>
<dbReference type="Gene3D" id="1.10.3110.10">
    <property type="entry name" value="protoporphyrinogen ix oxidase, domain 3"/>
    <property type="match status" value="1"/>
</dbReference>
<dbReference type="InterPro" id="IPR036188">
    <property type="entry name" value="FAD/NAD-bd_sf"/>
</dbReference>
<evidence type="ECO:0000259" key="12">
    <source>
        <dbReference type="Pfam" id="PF01593"/>
    </source>
</evidence>
<comment type="cofactor">
    <cofactor evidence="2 11">
        <name>FAD</name>
        <dbReference type="ChEBI" id="CHEBI:57692"/>
    </cofactor>
</comment>
<dbReference type="InterPro" id="IPR004572">
    <property type="entry name" value="Protoporphyrinogen_oxidase"/>
</dbReference>
<evidence type="ECO:0000256" key="9">
    <source>
        <dbReference type="ARBA" id="ARBA00023002"/>
    </source>
</evidence>
<evidence type="ECO:0000256" key="2">
    <source>
        <dbReference type="ARBA" id="ARBA00001974"/>
    </source>
</evidence>
<dbReference type="PANTHER" id="PTHR42923">
    <property type="entry name" value="PROTOPORPHYRINOGEN OXIDASE"/>
    <property type="match status" value="1"/>
</dbReference>
<keyword evidence="9 11" id="KW-0560">Oxidoreductase</keyword>
<organism evidence="13 14">
    <name type="scientific">Sporosarcina newyorkensis 2681</name>
    <dbReference type="NCBI Taxonomy" id="1027292"/>
    <lineage>
        <taxon>Bacteria</taxon>
        <taxon>Bacillati</taxon>
        <taxon>Bacillota</taxon>
        <taxon>Bacilli</taxon>
        <taxon>Bacillales</taxon>
        <taxon>Caryophanaceae</taxon>
        <taxon>Sporosarcina</taxon>
    </lineage>
</organism>
<dbReference type="SUPFAM" id="SSF51905">
    <property type="entry name" value="FAD/NAD(P)-binding domain"/>
    <property type="match status" value="1"/>
</dbReference>
<dbReference type="GO" id="GO:0005737">
    <property type="term" value="C:cytoplasm"/>
    <property type="evidence" value="ECO:0007669"/>
    <property type="project" value="UniProtKB-SubCell"/>
</dbReference>
<dbReference type="HOGENOM" id="CLU_009629_3_0_9"/>
<comment type="pathway">
    <text evidence="3 11">Porphyrin-containing compound metabolism; protoheme biosynthesis.</text>
</comment>
<keyword evidence="10 11" id="KW-0350">Heme biosynthesis</keyword>
<evidence type="ECO:0000256" key="10">
    <source>
        <dbReference type="ARBA" id="ARBA00023133"/>
    </source>
</evidence>
<name>F9DQC5_9BACL</name>
<evidence type="ECO:0000256" key="4">
    <source>
        <dbReference type="ARBA" id="ARBA00008310"/>
    </source>
</evidence>
<evidence type="ECO:0000256" key="7">
    <source>
        <dbReference type="ARBA" id="ARBA00022630"/>
    </source>
</evidence>
<keyword evidence="8 11" id="KW-0274">FAD</keyword>
<gene>
    <name evidence="13" type="primary">hemG</name>
    <name evidence="13" type="ORF">HMPREF9372_1005</name>
</gene>
<keyword evidence="7 11" id="KW-0285">Flavoprotein</keyword>
<dbReference type="AlphaFoldDB" id="F9DQC5"/>
<evidence type="ECO:0000313" key="14">
    <source>
        <dbReference type="Proteomes" id="UP000005316"/>
    </source>
</evidence>
<evidence type="ECO:0000313" key="13">
    <source>
        <dbReference type="EMBL" id="EGQ26975.1"/>
    </source>
</evidence>
<dbReference type="Gene3D" id="3.90.660.20">
    <property type="entry name" value="Protoporphyrinogen oxidase, mitochondrial, domain 2"/>
    <property type="match status" value="1"/>
</dbReference>
<dbReference type="EMBL" id="AFPZ01000025">
    <property type="protein sequence ID" value="EGQ26975.1"/>
    <property type="molecule type" value="Genomic_DNA"/>
</dbReference>
<dbReference type="Proteomes" id="UP000005316">
    <property type="component" value="Unassembled WGS sequence"/>
</dbReference>
<evidence type="ECO:0000256" key="1">
    <source>
        <dbReference type="ARBA" id="ARBA00001755"/>
    </source>
</evidence>
<evidence type="ECO:0000256" key="5">
    <source>
        <dbReference type="ARBA" id="ARBA00012402"/>
    </source>
</evidence>
<dbReference type="NCBIfam" id="NF008845">
    <property type="entry name" value="PRK11883.1-5"/>
    <property type="match status" value="1"/>
</dbReference>
<dbReference type="PANTHER" id="PTHR42923:SF3">
    <property type="entry name" value="PROTOPORPHYRINOGEN OXIDASE"/>
    <property type="match status" value="1"/>
</dbReference>
<dbReference type="NCBIfam" id="TIGR00562">
    <property type="entry name" value="proto_IX_ox"/>
    <property type="match status" value="1"/>
</dbReference>
<dbReference type="STRING" id="759851.SAMN04244570_1654"/>